<dbReference type="EMBL" id="QETA01000008">
    <property type="protein sequence ID" value="PWF21273.1"/>
    <property type="molecule type" value="Genomic_DNA"/>
</dbReference>
<feature type="domain" description="Solute-binding protein family 5" evidence="2">
    <location>
        <begin position="96"/>
        <end position="438"/>
    </location>
</feature>
<name>A0A2V1JW68_9BURK</name>
<dbReference type="PIRSF" id="PIRSF002741">
    <property type="entry name" value="MppA"/>
    <property type="match status" value="1"/>
</dbReference>
<dbReference type="InterPro" id="IPR039424">
    <property type="entry name" value="SBP_5"/>
</dbReference>
<dbReference type="GO" id="GO:0043190">
    <property type="term" value="C:ATP-binding cassette (ABC) transporter complex"/>
    <property type="evidence" value="ECO:0007669"/>
    <property type="project" value="InterPro"/>
</dbReference>
<keyword evidence="1" id="KW-0472">Membrane</keyword>
<dbReference type="InterPro" id="IPR030678">
    <property type="entry name" value="Peptide/Ni-bd"/>
</dbReference>
<sequence length="524" mass="58260">MGNDTDKHGKSGWSRRDILRLSMATGLSMSAAGLLLYGGPALAEAPRRGGRLRVAASNSSVADTLDPAKGTNSGDYMRQFMFYSGLTELDDQMHAQPALAESFESPDGRVWHLKLRQGVVFHDGKPFTADDVVYSLLRHKDPATASKAKSLADQFETVVAEGPHDVRIELVSPNVDLPALLGTSHFLIIADGTTDFALANGTGPYRSKSFTPGGSVVGVRNENFWKNGKPYLDEIELIGLTDQAARVNGLLAGDLHMVTTIGPRDIERLRAGGRHEVLETRSGLYTNLILRQDADVVRDPDFVMAMKYLQNRERVRDAILRGYGTLANDHPVPDWHPYYMKDLPQRAYDPDRARFHVERGKLQGKGGDLVCTPNVEGSVDGAQLLQQSARTVGLQLNVRRVPYDGYWSNHWMKHPMSYGSINPRPTLDALFSQFYKSDSPWNESGWQNAQFDELLIQARAELDEGKRKQMYGDMQVLISEQCSVLIPVFISFLDAYDKRVKGLTPNPAGMLMGYRFAEDVWLDA</sequence>
<evidence type="ECO:0000313" key="4">
    <source>
        <dbReference type="Proteomes" id="UP000245212"/>
    </source>
</evidence>
<comment type="caution">
    <text evidence="3">The sequence shown here is derived from an EMBL/GenBank/DDBJ whole genome shotgun (WGS) entry which is preliminary data.</text>
</comment>
<dbReference type="Proteomes" id="UP000245212">
    <property type="component" value="Unassembled WGS sequence"/>
</dbReference>
<dbReference type="GO" id="GO:1904680">
    <property type="term" value="F:peptide transmembrane transporter activity"/>
    <property type="evidence" value="ECO:0007669"/>
    <property type="project" value="TreeGrafter"/>
</dbReference>
<dbReference type="InterPro" id="IPR000914">
    <property type="entry name" value="SBP_5_dom"/>
</dbReference>
<organism evidence="3 4">
    <name type="scientific">Corticimicrobacter populi</name>
    <dbReference type="NCBI Taxonomy" id="2175229"/>
    <lineage>
        <taxon>Bacteria</taxon>
        <taxon>Pseudomonadati</taxon>
        <taxon>Pseudomonadota</taxon>
        <taxon>Betaproteobacteria</taxon>
        <taxon>Burkholderiales</taxon>
        <taxon>Alcaligenaceae</taxon>
        <taxon>Corticimicrobacter</taxon>
    </lineage>
</organism>
<dbReference type="PANTHER" id="PTHR30290">
    <property type="entry name" value="PERIPLASMIC BINDING COMPONENT OF ABC TRANSPORTER"/>
    <property type="match status" value="1"/>
</dbReference>
<feature type="transmembrane region" description="Helical" evidence="1">
    <location>
        <begin position="21"/>
        <end position="43"/>
    </location>
</feature>
<dbReference type="CDD" id="cd08503">
    <property type="entry name" value="PBP2_NikA_DppA_OppA_like_17"/>
    <property type="match status" value="1"/>
</dbReference>
<evidence type="ECO:0000259" key="2">
    <source>
        <dbReference type="Pfam" id="PF00496"/>
    </source>
</evidence>
<dbReference type="InterPro" id="IPR006311">
    <property type="entry name" value="TAT_signal"/>
</dbReference>
<dbReference type="GO" id="GO:0015833">
    <property type="term" value="P:peptide transport"/>
    <property type="evidence" value="ECO:0007669"/>
    <property type="project" value="TreeGrafter"/>
</dbReference>
<gene>
    <name evidence="3" type="ORF">DD235_15795</name>
</gene>
<keyword evidence="1" id="KW-0812">Transmembrane</keyword>
<evidence type="ECO:0000256" key="1">
    <source>
        <dbReference type="SAM" id="Phobius"/>
    </source>
</evidence>
<reference evidence="4" key="1">
    <citation type="submission" date="2018-05" db="EMBL/GenBank/DDBJ databases">
        <authorList>
            <person name="Li Y."/>
        </authorList>
    </citation>
    <scope>NUCLEOTIDE SEQUENCE [LARGE SCALE GENOMIC DNA]</scope>
    <source>
        <strain evidence="4">3d-2-2</strain>
    </source>
</reference>
<dbReference type="Pfam" id="PF00496">
    <property type="entry name" value="SBP_bac_5"/>
    <property type="match status" value="1"/>
</dbReference>
<dbReference type="AlphaFoldDB" id="A0A2V1JW68"/>
<keyword evidence="1" id="KW-1133">Transmembrane helix</keyword>
<dbReference type="PROSITE" id="PS51318">
    <property type="entry name" value="TAT"/>
    <property type="match status" value="1"/>
</dbReference>
<dbReference type="SUPFAM" id="SSF53850">
    <property type="entry name" value="Periplasmic binding protein-like II"/>
    <property type="match status" value="1"/>
</dbReference>
<dbReference type="RefSeq" id="WP_109063080.1">
    <property type="nucleotide sequence ID" value="NZ_QETA01000008.1"/>
</dbReference>
<protein>
    <submittedName>
        <fullName evidence="3">ABC transporter substrate-binding protein</fullName>
    </submittedName>
</protein>
<evidence type="ECO:0000313" key="3">
    <source>
        <dbReference type="EMBL" id="PWF21273.1"/>
    </source>
</evidence>
<accession>A0A2V1JW68</accession>
<dbReference type="GO" id="GO:0030288">
    <property type="term" value="C:outer membrane-bounded periplasmic space"/>
    <property type="evidence" value="ECO:0007669"/>
    <property type="project" value="UniProtKB-ARBA"/>
</dbReference>
<proteinExistence type="predicted"/>
<dbReference type="Gene3D" id="3.40.190.10">
    <property type="entry name" value="Periplasmic binding protein-like II"/>
    <property type="match status" value="1"/>
</dbReference>
<keyword evidence="4" id="KW-1185">Reference proteome</keyword>
<dbReference type="Gene3D" id="3.10.105.10">
    <property type="entry name" value="Dipeptide-binding Protein, Domain 3"/>
    <property type="match status" value="1"/>
</dbReference>